<organism evidence="1 2">
    <name type="scientific">Actinopolymorpha cephalotaxi</name>
    <dbReference type="NCBI Taxonomy" id="504797"/>
    <lineage>
        <taxon>Bacteria</taxon>
        <taxon>Bacillati</taxon>
        <taxon>Actinomycetota</taxon>
        <taxon>Actinomycetes</taxon>
        <taxon>Propionibacteriales</taxon>
        <taxon>Actinopolymorphaceae</taxon>
        <taxon>Actinopolymorpha</taxon>
    </lineage>
</organism>
<reference evidence="1 2" key="1">
    <citation type="submission" date="2016-10" db="EMBL/GenBank/DDBJ databases">
        <authorList>
            <person name="de Groot N.N."/>
        </authorList>
    </citation>
    <scope>NUCLEOTIDE SEQUENCE [LARGE SCALE GENOMIC DNA]</scope>
    <source>
        <strain evidence="1 2">CPCC 202808</strain>
    </source>
</reference>
<dbReference type="Proteomes" id="UP000199052">
    <property type="component" value="Unassembled WGS sequence"/>
</dbReference>
<evidence type="ECO:0000313" key="2">
    <source>
        <dbReference type="Proteomes" id="UP000199052"/>
    </source>
</evidence>
<dbReference type="AlphaFoldDB" id="A0A1I3BVQ7"/>
<dbReference type="STRING" id="504797.SAMN05421678_12722"/>
<sequence length="60" mass="6189">MNRMGHDSMRAALIYQHRTRGADEAIAAAVDARVRAARVCLTNLGGDSDDGSGTSLTGAG</sequence>
<accession>A0A1I3BVQ7</accession>
<evidence type="ECO:0000313" key="1">
    <source>
        <dbReference type="EMBL" id="SFH66323.1"/>
    </source>
</evidence>
<proteinExistence type="predicted"/>
<protein>
    <submittedName>
        <fullName evidence="1">Uncharacterized protein</fullName>
    </submittedName>
</protein>
<gene>
    <name evidence="1" type="ORF">SAMN05421678_12722</name>
</gene>
<dbReference type="EMBL" id="FOOI01000027">
    <property type="protein sequence ID" value="SFH66323.1"/>
    <property type="molecule type" value="Genomic_DNA"/>
</dbReference>
<name>A0A1I3BVQ7_9ACTN</name>